<evidence type="ECO:0000313" key="2">
    <source>
        <dbReference type="EMBL" id="PVD23779.1"/>
    </source>
</evidence>
<comment type="caution">
    <text evidence="2">The sequence shown here is derived from an EMBL/GenBank/DDBJ whole genome shotgun (WGS) entry which is preliminary data.</text>
</comment>
<reference evidence="2 3" key="1">
    <citation type="submission" date="2018-04" db="EMBL/GenBank/DDBJ databases">
        <title>The genome of golden apple snail Pomacea canaliculata provides insight into stress tolerance and invasive adaptation.</title>
        <authorList>
            <person name="Liu C."/>
            <person name="Liu B."/>
            <person name="Ren Y."/>
            <person name="Zhang Y."/>
            <person name="Wang H."/>
            <person name="Li S."/>
            <person name="Jiang F."/>
            <person name="Yin L."/>
            <person name="Zhang G."/>
            <person name="Qian W."/>
            <person name="Fan W."/>
        </authorList>
    </citation>
    <scope>NUCLEOTIDE SEQUENCE [LARGE SCALE GENOMIC DNA]</scope>
    <source>
        <strain evidence="2">SZHN2017</strain>
        <tissue evidence="2">Muscle</tissue>
    </source>
</reference>
<organism evidence="2 3">
    <name type="scientific">Pomacea canaliculata</name>
    <name type="common">Golden apple snail</name>
    <dbReference type="NCBI Taxonomy" id="400727"/>
    <lineage>
        <taxon>Eukaryota</taxon>
        <taxon>Metazoa</taxon>
        <taxon>Spiralia</taxon>
        <taxon>Lophotrochozoa</taxon>
        <taxon>Mollusca</taxon>
        <taxon>Gastropoda</taxon>
        <taxon>Caenogastropoda</taxon>
        <taxon>Architaenioglossa</taxon>
        <taxon>Ampullarioidea</taxon>
        <taxon>Ampullariidae</taxon>
        <taxon>Pomacea</taxon>
    </lineage>
</organism>
<sequence>MSRDDLAVTRERRGGSRGISCSSIHHTPRPTRITDLTTPSHLFSTPQHCHQKSRSTLKPVLCPSGTPLPRTHVSLLIVNMMDVLTGCCACDRYTEGDFHHLKHSKIAYGLPRQLSLGACATGSRSAPPLSATAEGAFSYSLDERLRMLLDQVDSDDPEGPPVQRRSPDRPTFQPAVRPGHGVRKFDPYHPLQAEAPLFSQRPGVATGLQPPASPARLLQQQGMLGRRRSPSTSPSPPLQPGCTKVDVEVHRQPGASPEGLKAFQEGVPYELMGPPGPPLHLQRSHAYQKKASSHSLELAGSRRRLAHPTRKVKSYEDFADYDVLQITEFSRGPFYNSDFDVISELASPTLSMSCFHPAHPNNHNCPVAGAVQRHWQPGAAQRGHPRGLLGAGAGGLPAPRGERRHGHHPERHLPVPRAVAPARHPGRGGGVQRHHPHGGHDVTGRLPDREHAHTPHTTSFESTVPSDAGGSDQRDSGIQWEKRVAQFYQKSASRYGAVPPPAVGPAAAAEVGGGGEIPVRHPYAQYSLCVNCGRKKCGCRGNGGGAAQLLPPKYEPAPELQEPVDRPLAQSSSSSSSSCSSCDDVCQWKRQCAGQRGEQLRQRGD</sequence>
<proteinExistence type="predicted"/>
<feature type="region of interest" description="Disordered" evidence="1">
    <location>
        <begin position="376"/>
        <end position="475"/>
    </location>
</feature>
<dbReference type="OrthoDB" id="6247020at2759"/>
<dbReference type="Proteomes" id="UP000245119">
    <property type="component" value="Linkage Group LG10"/>
</dbReference>
<feature type="compositionally biased region" description="Basic and acidic residues" evidence="1">
    <location>
        <begin position="1"/>
        <end position="14"/>
    </location>
</feature>
<keyword evidence="3" id="KW-1185">Reference proteome</keyword>
<feature type="region of interest" description="Disordered" evidence="1">
    <location>
        <begin position="219"/>
        <end position="242"/>
    </location>
</feature>
<feature type="region of interest" description="Disordered" evidence="1">
    <location>
        <begin position="1"/>
        <end position="29"/>
    </location>
</feature>
<feature type="region of interest" description="Disordered" evidence="1">
    <location>
        <begin position="152"/>
        <end position="187"/>
    </location>
</feature>
<gene>
    <name evidence="2" type="ORF">C0Q70_17053</name>
</gene>
<protein>
    <submittedName>
        <fullName evidence="2">Uncharacterized protein</fullName>
    </submittedName>
</protein>
<evidence type="ECO:0000313" key="3">
    <source>
        <dbReference type="Proteomes" id="UP000245119"/>
    </source>
</evidence>
<accession>A0A2T7NRH3</accession>
<dbReference type="AlphaFoldDB" id="A0A2T7NRH3"/>
<dbReference type="EMBL" id="PZQS01000010">
    <property type="protein sequence ID" value="PVD23779.1"/>
    <property type="molecule type" value="Genomic_DNA"/>
</dbReference>
<name>A0A2T7NRH3_POMCA</name>
<evidence type="ECO:0000256" key="1">
    <source>
        <dbReference type="SAM" id="MobiDB-lite"/>
    </source>
</evidence>
<feature type="compositionally biased region" description="Basic and acidic residues" evidence="1">
    <location>
        <begin position="438"/>
        <end position="453"/>
    </location>
</feature>
<feature type="compositionally biased region" description="Polar residues" evidence="1">
    <location>
        <begin position="455"/>
        <end position="465"/>
    </location>
</feature>
<feature type="compositionally biased region" description="Low complexity" evidence="1">
    <location>
        <begin position="571"/>
        <end position="582"/>
    </location>
</feature>
<feature type="region of interest" description="Disordered" evidence="1">
    <location>
        <begin position="551"/>
        <end position="582"/>
    </location>
</feature>